<evidence type="ECO:0000313" key="2">
    <source>
        <dbReference type="EMBL" id="GAA1910904.1"/>
    </source>
</evidence>
<name>A0ABN2P2N7_9ACTN</name>
<dbReference type="Proteomes" id="UP001501303">
    <property type="component" value="Unassembled WGS sequence"/>
</dbReference>
<dbReference type="EMBL" id="BAAAMJ010000018">
    <property type="protein sequence ID" value="GAA1910904.1"/>
    <property type="molecule type" value="Genomic_DNA"/>
</dbReference>
<proteinExistence type="predicted"/>
<reference evidence="2 3" key="1">
    <citation type="journal article" date="2019" name="Int. J. Syst. Evol. Microbiol.">
        <title>The Global Catalogue of Microorganisms (GCM) 10K type strain sequencing project: providing services to taxonomists for standard genome sequencing and annotation.</title>
        <authorList>
            <consortium name="The Broad Institute Genomics Platform"/>
            <consortium name="The Broad Institute Genome Sequencing Center for Infectious Disease"/>
            <person name="Wu L."/>
            <person name="Ma J."/>
        </authorList>
    </citation>
    <scope>NUCLEOTIDE SEQUENCE [LARGE SCALE GENOMIC DNA]</scope>
    <source>
        <strain evidence="2 3">JCM 13581</strain>
    </source>
</reference>
<organism evidence="2 3">
    <name type="scientific">Streptomyces sodiiphilus</name>
    <dbReference type="NCBI Taxonomy" id="226217"/>
    <lineage>
        <taxon>Bacteria</taxon>
        <taxon>Bacillati</taxon>
        <taxon>Actinomycetota</taxon>
        <taxon>Actinomycetes</taxon>
        <taxon>Kitasatosporales</taxon>
        <taxon>Streptomycetaceae</taxon>
        <taxon>Streptomyces</taxon>
    </lineage>
</organism>
<protein>
    <recommendedName>
        <fullName evidence="4">FXSXX-COOH protein</fullName>
    </recommendedName>
</protein>
<gene>
    <name evidence="2" type="ORF">GCM10009716_20930</name>
</gene>
<comment type="caution">
    <text evidence="2">The sequence shown here is derived from an EMBL/GenBank/DDBJ whole genome shotgun (WGS) entry which is preliminary data.</text>
</comment>
<sequence>MRIIDRATEPTSVPEALSLRPRAMDIQDDLGVDEEARRPSARTDTFSYC</sequence>
<evidence type="ECO:0000256" key="1">
    <source>
        <dbReference type="SAM" id="MobiDB-lite"/>
    </source>
</evidence>
<dbReference type="Gene3D" id="3.50.50.60">
    <property type="entry name" value="FAD/NAD(P)-binding domain"/>
    <property type="match status" value="1"/>
</dbReference>
<evidence type="ECO:0000313" key="3">
    <source>
        <dbReference type="Proteomes" id="UP001501303"/>
    </source>
</evidence>
<feature type="region of interest" description="Disordered" evidence="1">
    <location>
        <begin position="1"/>
        <end position="49"/>
    </location>
</feature>
<dbReference type="InterPro" id="IPR036188">
    <property type="entry name" value="FAD/NAD-bd_sf"/>
</dbReference>
<evidence type="ECO:0008006" key="4">
    <source>
        <dbReference type="Google" id="ProtNLM"/>
    </source>
</evidence>
<keyword evidence="3" id="KW-1185">Reference proteome</keyword>
<accession>A0ABN2P2N7</accession>